<dbReference type="InterPro" id="IPR005913">
    <property type="entry name" value="dTDP_dehydrorham_reduct"/>
</dbReference>
<keyword evidence="6" id="KW-0521">NADP</keyword>
<reference evidence="8 9" key="1">
    <citation type="submission" date="2017-06" db="EMBL/GenBank/DDBJ databases">
        <authorList>
            <person name="Kim H.J."/>
            <person name="Triplett B.A."/>
        </authorList>
    </citation>
    <scope>NUCLEOTIDE SEQUENCE [LARGE SCALE GENOMIC DNA]</scope>
    <source>
        <strain evidence="8 9">DSM 29339</strain>
    </source>
</reference>
<name>A0A239JEM5_9RHOB</name>
<evidence type="ECO:0000256" key="6">
    <source>
        <dbReference type="RuleBase" id="RU364082"/>
    </source>
</evidence>
<keyword evidence="9" id="KW-1185">Reference proteome</keyword>
<evidence type="ECO:0000256" key="1">
    <source>
        <dbReference type="ARBA" id="ARBA00004781"/>
    </source>
</evidence>
<comment type="pathway">
    <text evidence="1 6">Carbohydrate biosynthesis; dTDP-L-rhamnose biosynthesis.</text>
</comment>
<comment type="function">
    <text evidence="6">Catalyzes the reduction of dTDP-6-deoxy-L-lyxo-4-hexulose to yield dTDP-L-rhamnose.</text>
</comment>
<dbReference type="GO" id="GO:0008831">
    <property type="term" value="F:dTDP-4-dehydrorhamnose reductase activity"/>
    <property type="evidence" value="ECO:0007669"/>
    <property type="project" value="UniProtKB-EC"/>
</dbReference>
<comment type="similarity">
    <text evidence="2 6">Belongs to the dTDP-4-dehydrorhamnose reductase family.</text>
</comment>
<evidence type="ECO:0000313" key="8">
    <source>
        <dbReference type="EMBL" id="SNT04275.1"/>
    </source>
</evidence>
<evidence type="ECO:0000256" key="4">
    <source>
        <dbReference type="ARBA" id="ARBA00017099"/>
    </source>
</evidence>
<dbReference type="PANTHER" id="PTHR10491">
    <property type="entry name" value="DTDP-4-DEHYDRORHAMNOSE REDUCTASE"/>
    <property type="match status" value="1"/>
</dbReference>
<evidence type="ECO:0000256" key="5">
    <source>
        <dbReference type="ARBA" id="ARBA00048200"/>
    </source>
</evidence>
<organism evidence="8 9">
    <name type="scientific">Tropicimonas sediminicola</name>
    <dbReference type="NCBI Taxonomy" id="1031541"/>
    <lineage>
        <taxon>Bacteria</taxon>
        <taxon>Pseudomonadati</taxon>
        <taxon>Pseudomonadota</taxon>
        <taxon>Alphaproteobacteria</taxon>
        <taxon>Rhodobacterales</taxon>
        <taxon>Roseobacteraceae</taxon>
        <taxon>Tropicimonas</taxon>
    </lineage>
</organism>
<gene>
    <name evidence="8" type="ORF">SAMN05421757_105240</name>
</gene>
<proteinExistence type="inferred from homology"/>
<protein>
    <recommendedName>
        <fullName evidence="4 6">dTDP-4-dehydrorhamnose reductase</fullName>
        <ecNumber evidence="3 6">1.1.1.133</ecNumber>
    </recommendedName>
</protein>
<dbReference type="Gene3D" id="3.40.50.720">
    <property type="entry name" value="NAD(P)-binding Rossmann-like Domain"/>
    <property type="match status" value="1"/>
</dbReference>
<dbReference type="GO" id="GO:0005829">
    <property type="term" value="C:cytosol"/>
    <property type="evidence" value="ECO:0007669"/>
    <property type="project" value="TreeGrafter"/>
</dbReference>
<dbReference type="Pfam" id="PF04321">
    <property type="entry name" value="RmlD_sub_bind"/>
    <property type="match status" value="1"/>
</dbReference>
<feature type="domain" description="RmlD-like substrate binding" evidence="7">
    <location>
        <begin position="1"/>
        <end position="284"/>
    </location>
</feature>
<dbReference type="EC" id="1.1.1.133" evidence="3 6"/>
<dbReference type="GO" id="GO:0019305">
    <property type="term" value="P:dTDP-rhamnose biosynthetic process"/>
    <property type="evidence" value="ECO:0007669"/>
    <property type="project" value="UniProtKB-UniPathway"/>
</dbReference>
<dbReference type="OrthoDB" id="9803892at2"/>
<dbReference type="CDD" id="cd05254">
    <property type="entry name" value="dTDP_HR_like_SDR_e"/>
    <property type="match status" value="1"/>
</dbReference>
<dbReference type="PANTHER" id="PTHR10491:SF4">
    <property type="entry name" value="METHIONINE ADENOSYLTRANSFERASE 2 SUBUNIT BETA"/>
    <property type="match status" value="1"/>
</dbReference>
<dbReference type="Proteomes" id="UP000198426">
    <property type="component" value="Unassembled WGS sequence"/>
</dbReference>
<evidence type="ECO:0000256" key="2">
    <source>
        <dbReference type="ARBA" id="ARBA00010944"/>
    </source>
</evidence>
<evidence type="ECO:0000313" key="9">
    <source>
        <dbReference type="Proteomes" id="UP000198426"/>
    </source>
</evidence>
<comment type="catalytic activity">
    <reaction evidence="5 6">
        <text>dTDP-beta-L-rhamnose + NADP(+) = dTDP-4-dehydro-beta-L-rhamnose + NADPH + H(+)</text>
        <dbReference type="Rhea" id="RHEA:21796"/>
        <dbReference type="ChEBI" id="CHEBI:15378"/>
        <dbReference type="ChEBI" id="CHEBI:57510"/>
        <dbReference type="ChEBI" id="CHEBI:57783"/>
        <dbReference type="ChEBI" id="CHEBI:58349"/>
        <dbReference type="ChEBI" id="CHEBI:62830"/>
        <dbReference type="EC" id="1.1.1.133"/>
    </reaction>
</comment>
<dbReference type="SUPFAM" id="SSF51735">
    <property type="entry name" value="NAD(P)-binding Rossmann-fold domains"/>
    <property type="match status" value="1"/>
</dbReference>
<sequence length="287" mass="29963">MKLLVFGRSGQVGLALRRAAASAGGEMIALGRGEADLAEPGACARAIARSDADVVINAAAYTAVDRAEDEPELAGRINAQAAGEIARAAAESGLPLLHLSTDYVFDGTGAQPWCPGDVPSPVNAYGRSKLDGEAAIADAGGTHVILRTSWVFSAHGTNFVRTMLRLAESRAEIAVVSDQIGGPTPAAALAEALMTLARASAGPDFRSGVHHLSGAPDTSWAGFAREIFRLSGHDVRVREIPSAEFPTQARRPLNSRLDCTSLAESFGIARPDWRDGLREVLAEIATG</sequence>
<dbReference type="InterPro" id="IPR029903">
    <property type="entry name" value="RmlD-like-bd"/>
</dbReference>
<dbReference type="NCBIfam" id="TIGR01214">
    <property type="entry name" value="rmlD"/>
    <property type="match status" value="1"/>
</dbReference>
<dbReference type="RefSeq" id="WP_089233812.1">
    <property type="nucleotide sequence ID" value="NZ_FZOY01000005.1"/>
</dbReference>
<keyword evidence="6" id="KW-0560">Oxidoreductase</keyword>
<comment type="cofactor">
    <cofactor evidence="6">
        <name>Mg(2+)</name>
        <dbReference type="ChEBI" id="CHEBI:18420"/>
    </cofactor>
    <text evidence="6">Binds 1 Mg(2+) ion per monomer.</text>
</comment>
<accession>A0A239JEM5</accession>
<dbReference type="UniPathway" id="UPA00124"/>
<dbReference type="InterPro" id="IPR036291">
    <property type="entry name" value="NAD(P)-bd_dom_sf"/>
</dbReference>
<evidence type="ECO:0000256" key="3">
    <source>
        <dbReference type="ARBA" id="ARBA00012929"/>
    </source>
</evidence>
<evidence type="ECO:0000259" key="7">
    <source>
        <dbReference type="Pfam" id="PF04321"/>
    </source>
</evidence>
<dbReference type="Gene3D" id="3.90.25.10">
    <property type="entry name" value="UDP-galactose 4-epimerase, domain 1"/>
    <property type="match status" value="1"/>
</dbReference>
<dbReference type="EMBL" id="FZOY01000005">
    <property type="protein sequence ID" value="SNT04275.1"/>
    <property type="molecule type" value="Genomic_DNA"/>
</dbReference>
<dbReference type="AlphaFoldDB" id="A0A239JEM5"/>